<feature type="transmembrane region" description="Helical" evidence="11">
    <location>
        <begin position="119"/>
        <end position="139"/>
    </location>
</feature>
<reference evidence="13 14" key="1">
    <citation type="submission" date="2016-10" db="EMBL/GenBank/DDBJ databases">
        <authorList>
            <person name="Varghese N."/>
            <person name="Submissions S."/>
        </authorList>
    </citation>
    <scope>NUCLEOTIDE SEQUENCE [LARGE SCALE GENOMIC DNA]</scope>
    <source>
        <strain evidence="13 14">WCC6</strain>
    </source>
</reference>
<dbReference type="GO" id="GO:0046933">
    <property type="term" value="F:proton-transporting ATP synthase activity, rotational mechanism"/>
    <property type="evidence" value="ECO:0007669"/>
    <property type="project" value="UniProtKB-UniRule"/>
</dbReference>
<evidence type="ECO:0000256" key="9">
    <source>
        <dbReference type="ARBA" id="ARBA00023136"/>
    </source>
</evidence>
<dbReference type="NCBIfam" id="TIGR01131">
    <property type="entry name" value="ATP_synt_6_or_A"/>
    <property type="match status" value="1"/>
</dbReference>
<dbReference type="CDD" id="cd00310">
    <property type="entry name" value="ATP-synt_Fo_a_6"/>
    <property type="match status" value="1"/>
</dbReference>
<dbReference type="PRINTS" id="PR00123">
    <property type="entry name" value="ATPASEA"/>
</dbReference>
<keyword evidence="3 11" id="KW-0813">Transport</keyword>
<keyword evidence="5 11" id="KW-0812">Transmembrane</keyword>
<dbReference type="InterPro" id="IPR045082">
    <property type="entry name" value="ATP_syn_F0_a_bact/chloroplast"/>
</dbReference>
<evidence type="ECO:0000256" key="5">
    <source>
        <dbReference type="ARBA" id="ARBA00022692"/>
    </source>
</evidence>
<keyword evidence="4 11" id="KW-0138">CF(0)</keyword>
<comment type="subcellular location">
    <subcellularLocation>
        <location evidence="11 12">Cell membrane</location>
        <topology evidence="11 12">Multi-pass membrane protein</topology>
    </subcellularLocation>
    <subcellularLocation>
        <location evidence="1">Membrane</location>
        <topology evidence="1">Multi-pass membrane protein</topology>
    </subcellularLocation>
</comment>
<evidence type="ECO:0000313" key="13">
    <source>
        <dbReference type="EMBL" id="SDX00045.1"/>
    </source>
</evidence>
<dbReference type="PANTHER" id="PTHR42823:SF3">
    <property type="entry name" value="ATP SYNTHASE SUBUNIT A, CHLOROPLASTIC"/>
    <property type="match status" value="1"/>
</dbReference>
<dbReference type="InterPro" id="IPR035908">
    <property type="entry name" value="F0_ATP_A_sf"/>
</dbReference>
<dbReference type="HAMAP" id="MF_01393">
    <property type="entry name" value="ATP_synth_a_bact"/>
    <property type="match status" value="1"/>
</dbReference>
<keyword evidence="8 11" id="KW-0406">Ion transport</keyword>
<evidence type="ECO:0000256" key="12">
    <source>
        <dbReference type="RuleBase" id="RU000483"/>
    </source>
</evidence>
<evidence type="ECO:0000256" key="6">
    <source>
        <dbReference type="ARBA" id="ARBA00022781"/>
    </source>
</evidence>
<evidence type="ECO:0000256" key="11">
    <source>
        <dbReference type="HAMAP-Rule" id="MF_01393"/>
    </source>
</evidence>
<gene>
    <name evidence="11" type="primary">atpB</name>
    <name evidence="13" type="ORF">SAMN05216495_11051</name>
</gene>
<dbReference type="SUPFAM" id="SSF81336">
    <property type="entry name" value="F1F0 ATP synthase subunit A"/>
    <property type="match status" value="1"/>
</dbReference>
<dbReference type="Gene3D" id="1.20.120.220">
    <property type="entry name" value="ATP synthase, F0 complex, subunit A"/>
    <property type="match status" value="1"/>
</dbReference>
<dbReference type="InterPro" id="IPR023011">
    <property type="entry name" value="ATP_synth_F0_asu_AS"/>
</dbReference>
<feature type="transmembrane region" description="Helical" evidence="11">
    <location>
        <begin position="30"/>
        <end position="48"/>
    </location>
</feature>
<organism evidence="13 14">
    <name type="scientific">Acidaminococcus fermentans</name>
    <dbReference type="NCBI Taxonomy" id="905"/>
    <lineage>
        <taxon>Bacteria</taxon>
        <taxon>Bacillati</taxon>
        <taxon>Bacillota</taxon>
        <taxon>Negativicutes</taxon>
        <taxon>Acidaminococcales</taxon>
        <taxon>Acidaminococcaceae</taxon>
        <taxon>Acidaminococcus</taxon>
    </lineage>
</organism>
<dbReference type="PANTHER" id="PTHR42823">
    <property type="entry name" value="ATP SYNTHASE SUBUNIT A, CHLOROPLASTIC"/>
    <property type="match status" value="1"/>
</dbReference>
<protein>
    <recommendedName>
        <fullName evidence="11 12">ATP synthase subunit a</fullName>
    </recommendedName>
    <alternativeName>
        <fullName evidence="11">ATP synthase F0 sector subunit a</fullName>
    </alternativeName>
    <alternativeName>
        <fullName evidence="11">F-ATPase subunit 6</fullName>
    </alternativeName>
</protein>
<proteinExistence type="inferred from homology"/>
<comment type="similarity">
    <text evidence="2 11 12">Belongs to the ATPase A chain family.</text>
</comment>
<dbReference type="GeneID" id="78335406"/>
<dbReference type="Proteomes" id="UP000182379">
    <property type="component" value="Unassembled WGS sequence"/>
</dbReference>
<dbReference type="OMA" id="GFFWAAF"/>
<evidence type="ECO:0000256" key="2">
    <source>
        <dbReference type="ARBA" id="ARBA00006810"/>
    </source>
</evidence>
<dbReference type="AlphaFoldDB" id="A0A1H2Y4X6"/>
<evidence type="ECO:0000256" key="4">
    <source>
        <dbReference type="ARBA" id="ARBA00022547"/>
    </source>
</evidence>
<sequence length="236" mass="25917">MGIAEAAGSEVIHYGTTEVLPGVALNMQTIYMSWLTMVIVAAIVFAATRRVQEIPYGIQNLVEMIVEWLEKLMDANLGVEGRRVATPFVLTLFLYIFVGNELGLMPSIGVHLSSPTNDINVALGLSITVAVATYIIGILQQGPSYFKHLVSPFALMLPLNIIEELAKPLTMALRLFGNILAGEILLAVLYMLVPWVVPNLWIGFSLIIGFLQAFIFTMLTVIALAPIFKQVHSNHH</sequence>
<evidence type="ECO:0000256" key="8">
    <source>
        <dbReference type="ARBA" id="ARBA00023065"/>
    </source>
</evidence>
<comment type="caution">
    <text evidence="13">The sequence shown here is derived from an EMBL/GenBank/DDBJ whole genome shotgun (WGS) entry which is preliminary data.</text>
</comment>
<name>A0A1H2Y4X6_ACIFE</name>
<comment type="function">
    <text evidence="11 12">Key component of the proton channel; it plays a direct role in the translocation of protons across the membrane.</text>
</comment>
<dbReference type="RefSeq" id="WP_012939055.1">
    <property type="nucleotide sequence ID" value="NZ_CALAKB010000002.1"/>
</dbReference>
<dbReference type="InterPro" id="IPR000568">
    <property type="entry name" value="ATP_synth_F0_asu"/>
</dbReference>
<evidence type="ECO:0000256" key="10">
    <source>
        <dbReference type="ARBA" id="ARBA00023310"/>
    </source>
</evidence>
<keyword evidence="10 11" id="KW-0066">ATP synthesis</keyword>
<evidence type="ECO:0000256" key="3">
    <source>
        <dbReference type="ARBA" id="ARBA00022448"/>
    </source>
</evidence>
<feature type="transmembrane region" description="Helical" evidence="11">
    <location>
        <begin position="175"/>
        <end position="196"/>
    </location>
</feature>
<evidence type="ECO:0000313" key="14">
    <source>
        <dbReference type="Proteomes" id="UP000182379"/>
    </source>
</evidence>
<accession>A0A1H2Y4X6</accession>
<keyword evidence="6 11" id="KW-0375">Hydrogen ion transport</keyword>
<keyword evidence="11" id="KW-1003">Cell membrane</keyword>
<evidence type="ECO:0000256" key="7">
    <source>
        <dbReference type="ARBA" id="ARBA00022989"/>
    </source>
</evidence>
<dbReference type="Pfam" id="PF00119">
    <property type="entry name" value="ATP-synt_A"/>
    <property type="match status" value="1"/>
</dbReference>
<dbReference type="EMBL" id="FNOP01000010">
    <property type="protein sequence ID" value="SDX00045.1"/>
    <property type="molecule type" value="Genomic_DNA"/>
</dbReference>
<feature type="transmembrane region" description="Helical" evidence="11">
    <location>
        <begin position="202"/>
        <end position="228"/>
    </location>
</feature>
<dbReference type="PROSITE" id="PS00449">
    <property type="entry name" value="ATPASE_A"/>
    <property type="match status" value="1"/>
</dbReference>
<keyword evidence="9 11" id="KW-0472">Membrane</keyword>
<evidence type="ECO:0000256" key="1">
    <source>
        <dbReference type="ARBA" id="ARBA00004141"/>
    </source>
</evidence>
<dbReference type="GO" id="GO:0042777">
    <property type="term" value="P:proton motive force-driven plasma membrane ATP synthesis"/>
    <property type="evidence" value="ECO:0007669"/>
    <property type="project" value="TreeGrafter"/>
</dbReference>
<keyword evidence="7 11" id="KW-1133">Transmembrane helix</keyword>
<dbReference type="GO" id="GO:0045259">
    <property type="term" value="C:proton-transporting ATP synthase complex"/>
    <property type="evidence" value="ECO:0007669"/>
    <property type="project" value="UniProtKB-KW"/>
</dbReference>
<feature type="transmembrane region" description="Helical" evidence="11">
    <location>
        <begin position="81"/>
        <end position="99"/>
    </location>
</feature>
<dbReference type="GO" id="GO:0005886">
    <property type="term" value="C:plasma membrane"/>
    <property type="evidence" value="ECO:0007669"/>
    <property type="project" value="UniProtKB-SubCell"/>
</dbReference>